<comment type="similarity">
    <text evidence="1">Belongs to the site-specific recombinase resolvase family.</text>
</comment>
<dbReference type="FunFam" id="3.40.50.1390:FF:000001">
    <property type="entry name" value="DNA recombinase"/>
    <property type="match status" value="1"/>
</dbReference>
<dbReference type="InterPro" id="IPR006118">
    <property type="entry name" value="Recombinase_CS"/>
</dbReference>
<evidence type="ECO:0000259" key="8">
    <source>
        <dbReference type="PROSITE" id="PS51736"/>
    </source>
</evidence>
<dbReference type="PROSITE" id="PS51736">
    <property type="entry name" value="RECOMBINASES_3"/>
    <property type="match status" value="1"/>
</dbReference>
<evidence type="ECO:0000313" key="9">
    <source>
        <dbReference type="EMBL" id="SPK73203.1"/>
    </source>
</evidence>
<gene>
    <name evidence="9" type="ORF">CT19425_90307</name>
</gene>
<organism evidence="9 10">
    <name type="scientific">Cupriavidus taiwanensis</name>
    <dbReference type="NCBI Taxonomy" id="164546"/>
    <lineage>
        <taxon>Bacteria</taxon>
        <taxon>Pseudomonadati</taxon>
        <taxon>Pseudomonadota</taxon>
        <taxon>Betaproteobacteria</taxon>
        <taxon>Burkholderiales</taxon>
        <taxon>Burkholderiaceae</taxon>
        <taxon>Cupriavidus</taxon>
    </lineage>
</organism>
<reference evidence="9 10" key="1">
    <citation type="submission" date="2018-01" db="EMBL/GenBank/DDBJ databases">
        <authorList>
            <person name="Gaut B.S."/>
            <person name="Morton B.R."/>
            <person name="Clegg M.T."/>
            <person name="Duvall M.R."/>
        </authorList>
    </citation>
    <scope>NUCLEOTIDE SEQUENCE [LARGE SCALE GENOMIC DNA]</scope>
    <source>
        <strain evidence="9">Cupriavidus taiwanensis LMG 19425</strain>
    </source>
</reference>
<evidence type="ECO:0000313" key="10">
    <source>
        <dbReference type="Proteomes" id="UP000255505"/>
    </source>
</evidence>
<dbReference type="AlphaFoldDB" id="A0A375IEG1"/>
<accession>A0A375IEG1</accession>
<evidence type="ECO:0000256" key="7">
    <source>
        <dbReference type="PROSITE-ProRule" id="PRU10137"/>
    </source>
</evidence>
<feature type="domain" description="Resolvase/invertase-type recombinase catalytic" evidence="8">
    <location>
        <begin position="1"/>
        <end position="135"/>
    </location>
</feature>
<proteinExistence type="inferred from homology"/>
<evidence type="ECO:0000256" key="5">
    <source>
        <dbReference type="ARBA" id="ARBA00023172"/>
    </source>
</evidence>
<evidence type="ECO:0000256" key="1">
    <source>
        <dbReference type="ARBA" id="ARBA00009913"/>
    </source>
</evidence>
<dbReference type="Pfam" id="PF00239">
    <property type="entry name" value="Resolvase"/>
    <property type="match status" value="1"/>
</dbReference>
<dbReference type="PANTHER" id="PTHR30461">
    <property type="entry name" value="DNA-INVERTASE FROM LAMBDOID PROPHAGE"/>
    <property type="match status" value="1"/>
</dbReference>
<dbReference type="Proteomes" id="UP000255505">
    <property type="component" value="Chromosome I"/>
</dbReference>
<name>A0A375IEG1_9BURK</name>
<keyword evidence="4" id="KW-0238">DNA-binding</keyword>
<dbReference type="EMBL" id="LT991976">
    <property type="protein sequence ID" value="SPK73203.1"/>
    <property type="molecule type" value="Genomic_DNA"/>
</dbReference>
<keyword evidence="2" id="KW-0229">DNA integration</keyword>
<dbReference type="GO" id="GO:0000150">
    <property type="term" value="F:DNA strand exchange activity"/>
    <property type="evidence" value="ECO:0007669"/>
    <property type="project" value="UniProtKB-KW"/>
</dbReference>
<sequence>MLVGYARVSTQEQEFHSQIDALRTAGVDFLFSEKKSGGSTNKRPELELMLSRLRPGDTVVVYKLDRIARSLKDLLIIIERIEAAGAEFRSLTEHLDTRSPAGKMIFQIIGAFAEFERELIRERTRAGMKAAVKRGVKLGRHRALTPQQERECIDFWLTGNYTKTSLAYRYGTHISSIKRTIKRHNELVQPDLLEAA</sequence>
<protein>
    <submittedName>
        <fullName evidence="9">Resolvase domain protein</fullName>
    </submittedName>
</protein>
<dbReference type="GO" id="GO:0015074">
    <property type="term" value="P:DNA integration"/>
    <property type="evidence" value="ECO:0007669"/>
    <property type="project" value="UniProtKB-KW"/>
</dbReference>
<dbReference type="InterPro" id="IPR006119">
    <property type="entry name" value="Resolv_N"/>
</dbReference>
<keyword evidence="5" id="KW-0233">DNA recombination</keyword>
<dbReference type="RefSeq" id="WP_115662805.1">
    <property type="nucleotide sequence ID" value="NZ_LT991976.1"/>
</dbReference>
<feature type="active site" description="O-(5'-phospho-DNA)-serine intermediate" evidence="6 7">
    <location>
        <position position="9"/>
    </location>
</feature>
<dbReference type="InterPro" id="IPR050639">
    <property type="entry name" value="SSR_resolvase"/>
</dbReference>
<dbReference type="CDD" id="cd03768">
    <property type="entry name" value="SR_ResInv"/>
    <property type="match status" value="1"/>
</dbReference>
<dbReference type="PROSITE" id="PS00397">
    <property type="entry name" value="RECOMBINASES_1"/>
    <property type="match status" value="1"/>
</dbReference>
<dbReference type="PROSITE" id="PS00398">
    <property type="entry name" value="RECOMBINASES_2"/>
    <property type="match status" value="1"/>
</dbReference>
<dbReference type="SMART" id="SM00857">
    <property type="entry name" value="Resolvase"/>
    <property type="match status" value="1"/>
</dbReference>
<evidence type="ECO:0000256" key="2">
    <source>
        <dbReference type="ARBA" id="ARBA00022908"/>
    </source>
</evidence>
<dbReference type="PANTHER" id="PTHR30461:SF2">
    <property type="entry name" value="SERINE RECOMBINASE PINE-RELATED"/>
    <property type="match status" value="1"/>
</dbReference>
<dbReference type="SUPFAM" id="SSF53041">
    <property type="entry name" value="Resolvase-like"/>
    <property type="match status" value="1"/>
</dbReference>
<evidence type="ECO:0000256" key="4">
    <source>
        <dbReference type="ARBA" id="ARBA00023125"/>
    </source>
</evidence>
<evidence type="ECO:0000256" key="3">
    <source>
        <dbReference type="ARBA" id="ARBA00023100"/>
    </source>
</evidence>
<evidence type="ECO:0000256" key="6">
    <source>
        <dbReference type="PIRSR" id="PIRSR606118-50"/>
    </source>
</evidence>
<dbReference type="Gene3D" id="3.40.50.1390">
    <property type="entry name" value="Resolvase, N-terminal catalytic domain"/>
    <property type="match status" value="1"/>
</dbReference>
<dbReference type="GO" id="GO:0003677">
    <property type="term" value="F:DNA binding"/>
    <property type="evidence" value="ECO:0007669"/>
    <property type="project" value="UniProtKB-KW"/>
</dbReference>
<keyword evidence="3" id="KW-0230">DNA invertase</keyword>
<dbReference type="InterPro" id="IPR036162">
    <property type="entry name" value="Resolvase-like_N_sf"/>
</dbReference>